<dbReference type="AlphaFoldDB" id="A0A1Q9DAJ3"/>
<dbReference type="SUPFAM" id="SSF48452">
    <property type="entry name" value="TPR-like"/>
    <property type="match status" value="1"/>
</dbReference>
<protein>
    <submittedName>
        <fullName evidence="1">Uncharacterized protein</fullName>
    </submittedName>
</protein>
<organism evidence="1 2">
    <name type="scientific">Symbiodinium microadriaticum</name>
    <name type="common">Dinoflagellate</name>
    <name type="synonym">Zooxanthella microadriatica</name>
    <dbReference type="NCBI Taxonomy" id="2951"/>
    <lineage>
        <taxon>Eukaryota</taxon>
        <taxon>Sar</taxon>
        <taxon>Alveolata</taxon>
        <taxon>Dinophyceae</taxon>
        <taxon>Suessiales</taxon>
        <taxon>Symbiodiniaceae</taxon>
        <taxon>Symbiodinium</taxon>
    </lineage>
</organism>
<sequence>MTATNENMKAWKAGDVILPDEVKSLAVWTSLLQAYFAKVVSVLSAAMGKPSVSTYSSQVERFSYREPDEEDSRPDALEELIEQKIAEKDSLDRILQLCADACLAYREQGERWKEAHMLCTMAGVCLEFQQVEQAEHHARSAVRLANGLGDRAARSEALNILASVFLVQPEQSEKAVMILQQEQAACIEERDELGEAMCMLSLANVYMELGRPKLVISAAEDARRIFKSSKDPCGHRAVDGK</sequence>
<evidence type="ECO:0000313" key="2">
    <source>
        <dbReference type="Proteomes" id="UP000186817"/>
    </source>
</evidence>
<name>A0A1Q9DAJ3_SYMMI</name>
<dbReference type="EMBL" id="LSRX01000630">
    <property type="protein sequence ID" value="OLP92232.1"/>
    <property type="molecule type" value="Genomic_DNA"/>
</dbReference>
<evidence type="ECO:0000313" key="1">
    <source>
        <dbReference type="EMBL" id="OLP92232.1"/>
    </source>
</evidence>
<reference evidence="1 2" key="1">
    <citation type="submission" date="2016-02" db="EMBL/GenBank/DDBJ databases">
        <title>Genome analysis of coral dinoflagellate symbionts highlights evolutionary adaptations to a symbiotic lifestyle.</title>
        <authorList>
            <person name="Aranda M."/>
            <person name="Li Y."/>
            <person name="Liew Y.J."/>
            <person name="Baumgarten S."/>
            <person name="Simakov O."/>
            <person name="Wilson M."/>
            <person name="Piel J."/>
            <person name="Ashoor H."/>
            <person name="Bougouffa S."/>
            <person name="Bajic V.B."/>
            <person name="Ryu T."/>
            <person name="Ravasi T."/>
            <person name="Bayer T."/>
            <person name="Micklem G."/>
            <person name="Kim H."/>
            <person name="Bhak J."/>
            <person name="Lajeunesse T.C."/>
            <person name="Voolstra C.R."/>
        </authorList>
    </citation>
    <scope>NUCLEOTIDE SEQUENCE [LARGE SCALE GENOMIC DNA]</scope>
    <source>
        <strain evidence="1 2">CCMP2467</strain>
    </source>
</reference>
<gene>
    <name evidence="1" type="ORF">AK812_SmicGene25982</name>
</gene>
<dbReference type="OrthoDB" id="286233at2759"/>
<proteinExistence type="predicted"/>
<dbReference type="InterPro" id="IPR011990">
    <property type="entry name" value="TPR-like_helical_dom_sf"/>
</dbReference>
<dbReference type="Proteomes" id="UP000186817">
    <property type="component" value="Unassembled WGS sequence"/>
</dbReference>
<comment type="caution">
    <text evidence="1">The sequence shown here is derived from an EMBL/GenBank/DDBJ whole genome shotgun (WGS) entry which is preliminary data.</text>
</comment>
<accession>A0A1Q9DAJ3</accession>
<dbReference type="Gene3D" id="1.25.40.10">
    <property type="entry name" value="Tetratricopeptide repeat domain"/>
    <property type="match status" value="1"/>
</dbReference>
<keyword evidence="2" id="KW-1185">Reference proteome</keyword>